<gene>
    <name evidence="7" type="ORF">JRO89_XS01G0109900</name>
</gene>
<dbReference type="PANTHER" id="PTHR11945">
    <property type="entry name" value="MADS BOX PROTEIN"/>
    <property type="match status" value="1"/>
</dbReference>
<evidence type="ECO:0000256" key="3">
    <source>
        <dbReference type="ARBA" id="ARBA00023125"/>
    </source>
</evidence>
<dbReference type="InterPro" id="IPR036879">
    <property type="entry name" value="TF_MADSbox_sf"/>
</dbReference>
<evidence type="ECO:0000256" key="4">
    <source>
        <dbReference type="ARBA" id="ARBA00023163"/>
    </source>
</evidence>
<comment type="subcellular location">
    <subcellularLocation>
        <location evidence="1">Nucleus</location>
    </subcellularLocation>
</comment>
<dbReference type="PROSITE" id="PS50066">
    <property type="entry name" value="MADS_BOX_2"/>
    <property type="match status" value="1"/>
</dbReference>
<evidence type="ECO:0000313" key="8">
    <source>
        <dbReference type="Proteomes" id="UP000827721"/>
    </source>
</evidence>
<evidence type="ECO:0000256" key="2">
    <source>
        <dbReference type="ARBA" id="ARBA00023015"/>
    </source>
</evidence>
<organism evidence="7 8">
    <name type="scientific">Xanthoceras sorbifolium</name>
    <dbReference type="NCBI Taxonomy" id="99658"/>
    <lineage>
        <taxon>Eukaryota</taxon>
        <taxon>Viridiplantae</taxon>
        <taxon>Streptophyta</taxon>
        <taxon>Embryophyta</taxon>
        <taxon>Tracheophyta</taxon>
        <taxon>Spermatophyta</taxon>
        <taxon>Magnoliopsida</taxon>
        <taxon>eudicotyledons</taxon>
        <taxon>Gunneridae</taxon>
        <taxon>Pentapetalae</taxon>
        <taxon>rosids</taxon>
        <taxon>malvids</taxon>
        <taxon>Sapindales</taxon>
        <taxon>Sapindaceae</taxon>
        <taxon>Xanthoceroideae</taxon>
        <taxon>Xanthoceras</taxon>
    </lineage>
</organism>
<dbReference type="CDD" id="cd00265">
    <property type="entry name" value="MADS_MEF2_like"/>
    <property type="match status" value="1"/>
</dbReference>
<name>A0ABQ8IIM0_9ROSI</name>
<keyword evidence="2" id="KW-0805">Transcription regulation</keyword>
<protein>
    <recommendedName>
        <fullName evidence="6">MADS-box domain-containing protein</fullName>
    </recommendedName>
</protein>
<keyword evidence="3" id="KW-0238">DNA-binding</keyword>
<sequence length="188" mass="21894">MQTCNKEEANSIQACNKGEEEAVTTTTTSSSIISRRPKGTGRKKIEIKKIENKLRLKVTFSKRRKGLFKKTAEICQLCDAEIAIIVFSTKGRLFSYGHPSVEHVVNRFLRENWDASHQEQQDEEEEEPPLVVGGVGEFWFDVSLENFDMEELEEYTAYLKFLKKKLVMKVEELMMRRTSEIDFLGRFW</sequence>
<dbReference type="Pfam" id="PF00319">
    <property type="entry name" value="SRF-TF"/>
    <property type="match status" value="1"/>
</dbReference>
<keyword evidence="8" id="KW-1185">Reference proteome</keyword>
<keyword evidence="5" id="KW-0539">Nucleus</keyword>
<dbReference type="Proteomes" id="UP000827721">
    <property type="component" value="Unassembled WGS sequence"/>
</dbReference>
<dbReference type="PANTHER" id="PTHR11945:SF775">
    <property type="entry name" value="MADS-BOX DOMAIN-CONTAINING PROTEIN"/>
    <property type="match status" value="1"/>
</dbReference>
<reference evidence="7 8" key="1">
    <citation type="submission" date="2021-02" db="EMBL/GenBank/DDBJ databases">
        <title>Plant Genome Project.</title>
        <authorList>
            <person name="Zhang R.-G."/>
        </authorList>
    </citation>
    <scope>NUCLEOTIDE SEQUENCE [LARGE SCALE GENOMIC DNA]</scope>
    <source>
        <tissue evidence="7">Leaves</tissue>
    </source>
</reference>
<keyword evidence="4" id="KW-0804">Transcription</keyword>
<dbReference type="InterPro" id="IPR033896">
    <property type="entry name" value="MEF2-like_N"/>
</dbReference>
<dbReference type="EMBL" id="JAFEMO010000001">
    <property type="protein sequence ID" value="KAH7576561.1"/>
    <property type="molecule type" value="Genomic_DNA"/>
</dbReference>
<proteinExistence type="predicted"/>
<dbReference type="Gene3D" id="3.40.1810.10">
    <property type="entry name" value="Transcription factor, MADS-box"/>
    <property type="match status" value="1"/>
</dbReference>
<accession>A0ABQ8IIM0</accession>
<evidence type="ECO:0000259" key="6">
    <source>
        <dbReference type="PROSITE" id="PS50066"/>
    </source>
</evidence>
<dbReference type="PRINTS" id="PR00404">
    <property type="entry name" value="MADSDOMAIN"/>
</dbReference>
<feature type="domain" description="MADS-box" evidence="6">
    <location>
        <begin position="40"/>
        <end position="100"/>
    </location>
</feature>
<evidence type="ECO:0000256" key="5">
    <source>
        <dbReference type="ARBA" id="ARBA00023242"/>
    </source>
</evidence>
<evidence type="ECO:0000313" key="7">
    <source>
        <dbReference type="EMBL" id="KAH7576561.1"/>
    </source>
</evidence>
<evidence type="ECO:0000256" key="1">
    <source>
        <dbReference type="ARBA" id="ARBA00004123"/>
    </source>
</evidence>
<dbReference type="SUPFAM" id="SSF55455">
    <property type="entry name" value="SRF-like"/>
    <property type="match status" value="1"/>
</dbReference>
<dbReference type="SMART" id="SM00432">
    <property type="entry name" value="MADS"/>
    <property type="match status" value="1"/>
</dbReference>
<dbReference type="InterPro" id="IPR002100">
    <property type="entry name" value="TF_MADSbox"/>
</dbReference>
<comment type="caution">
    <text evidence="7">The sequence shown here is derived from an EMBL/GenBank/DDBJ whole genome shotgun (WGS) entry which is preliminary data.</text>
</comment>